<gene>
    <name evidence="1" type="ORF">RUM8411_01761</name>
</gene>
<dbReference type="Proteomes" id="UP000193778">
    <property type="component" value="Unassembled WGS sequence"/>
</dbReference>
<evidence type="ECO:0000313" key="1">
    <source>
        <dbReference type="EMBL" id="SLN39336.1"/>
    </source>
</evidence>
<sequence>MAAYRDCEWFFAGAAKDRFPPSVQKLEVEYKTGSVACPLPRSLYTTSIQTLVSVIRALAGIPETQNFYLGGHYTIDQREWGSRH</sequence>
<evidence type="ECO:0000313" key="2">
    <source>
        <dbReference type="Proteomes" id="UP000193778"/>
    </source>
</evidence>
<proteinExistence type="predicted"/>
<name>A0A1X6Z333_9RHOB</name>
<dbReference type="EMBL" id="FWFP01000004">
    <property type="protein sequence ID" value="SLN39336.1"/>
    <property type="molecule type" value="Genomic_DNA"/>
</dbReference>
<reference evidence="2" key="1">
    <citation type="submission" date="2017-03" db="EMBL/GenBank/DDBJ databases">
        <authorList>
            <person name="Rodrigo-Torres L."/>
            <person name="Arahal R.D."/>
            <person name="Lucena T."/>
        </authorList>
    </citation>
    <scope>NUCLEOTIDE SEQUENCE [LARGE SCALE GENOMIC DNA]</scope>
    <source>
        <strain evidence="2">CECT 8411</strain>
    </source>
</reference>
<keyword evidence="2" id="KW-1185">Reference proteome</keyword>
<accession>A0A1X6Z333</accession>
<organism evidence="1 2">
    <name type="scientific">Ruegeria meonggei</name>
    <dbReference type="NCBI Taxonomy" id="1446476"/>
    <lineage>
        <taxon>Bacteria</taxon>
        <taxon>Pseudomonadati</taxon>
        <taxon>Pseudomonadota</taxon>
        <taxon>Alphaproteobacteria</taxon>
        <taxon>Rhodobacterales</taxon>
        <taxon>Roseobacteraceae</taxon>
        <taxon>Ruegeria</taxon>
    </lineage>
</organism>
<dbReference type="AlphaFoldDB" id="A0A1X6Z333"/>
<protein>
    <submittedName>
        <fullName evidence="1">Uncharacterized protein</fullName>
    </submittedName>
</protein>